<proteinExistence type="predicted"/>
<feature type="compositionally biased region" description="Basic residues" evidence="1">
    <location>
        <begin position="40"/>
        <end position="52"/>
    </location>
</feature>
<gene>
    <name evidence="2" type="ORF">AVDCRST_MAG19-435</name>
</gene>
<protein>
    <submittedName>
        <fullName evidence="2">TrkA-like protein</fullName>
    </submittedName>
</protein>
<organism evidence="2">
    <name type="scientific">uncultured Thermomicrobiales bacterium</name>
    <dbReference type="NCBI Taxonomy" id="1645740"/>
    <lineage>
        <taxon>Bacteria</taxon>
        <taxon>Pseudomonadati</taxon>
        <taxon>Thermomicrobiota</taxon>
        <taxon>Thermomicrobia</taxon>
        <taxon>Thermomicrobiales</taxon>
        <taxon>environmental samples</taxon>
    </lineage>
</organism>
<evidence type="ECO:0000256" key="1">
    <source>
        <dbReference type="SAM" id="MobiDB-lite"/>
    </source>
</evidence>
<accession>A0A6J4UDD0</accession>
<feature type="compositionally biased region" description="Basic residues" evidence="1">
    <location>
        <begin position="63"/>
        <end position="78"/>
    </location>
</feature>
<name>A0A6J4UDD0_9BACT</name>
<feature type="compositionally biased region" description="Basic and acidic residues" evidence="1">
    <location>
        <begin position="83"/>
        <end position="129"/>
    </location>
</feature>
<feature type="region of interest" description="Disordered" evidence="1">
    <location>
        <begin position="1"/>
        <end position="219"/>
    </location>
</feature>
<feature type="compositionally biased region" description="Basic residues" evidence="1">
    <location>
        <begin position="196"/>
        <end position="205"/>
    </location>
</feature>
<reference evidence="2" key="1">
    <citation type="submission" date="2020-02" db="EMBL/GenBank/DDBJ databases">
        <authorList>
            <person name="Meier V. D."/>
        </authorList>
    </citation>
    <scope>NUCLEOTIDE SEQUENCE</scope>
    <source>
        <strain evidence="2">AVDCRST_MAG19</strain>
    </source>
</reference>
<sequence>VHHRCRRRQGRVLPDPDAPRRGVRSLADRAQRGQSGAIRRGLRRGSLGRRWRRDGDIGGGRGGPRRRGHRRYRRRRGQPRGLPGREAKIPGWPHDRPCEQPEERATLPIAGDRRHGQPDELHLEPDRAGHPRALLRPPPQPAPRRPRDRRRQGLRRIGRGPPRGWGDCAAGQHHDRRHLPRSSPDRADRGHGDPPRRRRDRRRPPRPGGRAPPAPRRRL</sequence>
<evidence type="ECO:0000313" key="2">
    <source>
        <dbReference type="EMBL" id="CAA9546906.1"/>
    </source>
</evidence>
<feature type="compositionally biased region" description="Pro residues" evidence="1">
    <location>
        <begin position="206"/>
        <end position="219"/>
    </location>
</feature>
<feature type="non-terminal residue" evidence="2">
    <location>
        <position position="219"/>
    </location>
</feature>
<feature type="compositionally biased region" description="Basic residues" evidence="1">
    <location>
        <begin position="144"/>
        <end position="158"/>
    </location>
</feature>
<feature type="compositionally biased region" description="Basic and acidic residues" evidence="1">
    <location>
        <begin position="183"/>
        <end position="195"/>
    </location>
</feature>
<feature type="non-terminal residue" evidence="2">
    <location>
        <position position="1"/>
    </location>
</feature>
<dbReference type="EMBL" id="CADCWL010000019">
    <property type="protein sequence ID" value="CAA9546906.1"/>
    <property type="molecule type" value="Genomic_DNA"/>
</dbReference>
<feature type="compositionally biased region" description="Basic residues" evidence="1">
    <location>
        <begin position="1"/>
        <end position="10"/>
    </location>
</feature>
<dbReference type="AlphaFoldDB" id="A0A6J4UDD0"/>